<keyword evidence="2" id="KW-0597">Phosphoprotein</keyword>
<dbReference type="Gene3D" id="1.10.418.10">
    <property type="entry name" value="Calponin-like domain"/>
    <property type="match status" value="1"/>
</dbReference>
<proteinExistence type="inferred from homology"/>
<feature type="domain" description="Calponin-homology (CH)" evidence="9">
    <location>
        <begin position="27"/>
        <end position="130"/>
    </location>
</feature>
<dbReference type="InterPro" id="IPR036872">
    <property type="entry name" value="CH_dom_sf"/>
</dbReference>
<keyword evidence="5 7" id="KW-0009">Actin-binding</keyword>
<evidence type="ECO:0000256" key="5">
    <source>
        <dbReference type="ARBA" id="ARBA00023203"/>
    </source>
</evidence>
<dbReference type="PROSITE" id="PS51122">
    <property type="entry name" value="CALPONIN_2"/>
    <property type="match status" value="3"/>
</dbReference>
<dbReference type="GO" id="GO:0051015">
    <property type="term" value="F:actin filament binding"/>
    <property type="evidence" value="ECO:0007669"/>
    <property type="project" value="TreeGrafter"/>
</dbReference>
<dbReference type="PROSITE" id="PS50021">
    <property type="entry name" value="CH"/>
    <property type="match status" value="1"/>
</dbReference>
<evidence type="ECO:0000256" key="3">
    <source>
        <dbReference type="ARBA" id="ARBA00022737"/>
    </source>
</evidence>
<accession>A0A6P8UBQ0</accession>
<feature type="region of interest" description="Disordered" evidence="8">
    <location>
        <begin position="277"/>
        <end position="297"/>
    </location>
</feature>
<dbReference type="PRINTS" id="PR00889">
    <property type="entry name" value="CALPONIN"/>
</dbReference>
<dbReference type="FunCoup" id="A0A6P8UBQ0">
    <property type="interactions" value="323"/>
</dbReference>
<dbReference type="KEGG" id="gacu:117547576"/>
<dbReference type="PANTHER" id="PTHR47385">
    <property type="entry name" value="CALPONIN"/>
    <property type="match status" value="1"/>
</dbReference>
<feature type="compositionally biased region" description="Polar residues" evidence="8">
    <location>
        <begin position="277"/>
        <end position="286"/>
    </location>
</feature>
<name>A0A6P8UBQ0_GYMAC</name>
<gene>
    <name evidence="11" type="primary">cnn1b</name>
</gene>
<evidence type="ECO:0000256" key="1">
    <source>
        <dbReference type="ARBA" id="ARBA00009631"/>
    </source>
</evidence>
<evidence type="ECO:0000313" key="11">
    <source>
        <dbReference type="RefSeq" id="XP_034074286.1"/>
    </source>
</evidence>
<evidence type="ECO:0000256" key="7">
    <source>
        <dbReference type="RuleBase" id="RU361224"/>
    </source>
</evidence>
<keyword evidence="3" id="KW-0677">Repeat</keyword>
<dbReference type="InterPro" id="IPR003096">
    <property type="entry name" value="SM22_calponin"/>
</dbReference>
<sequence length="297" mass="33176">MTTHFRSGPAFGLSAEVKSKLAGKYDPQKEEDLRLWIQDVTGKQVGENFMESLKNGVLLCELINVLQPGSVRKISQSTQNWHQLENIGNFVRAITEYGLRPDDIFEANDLFENTNYTQVQSTLLALTGMAKSKGFHSKYDLGVKYAEKHLRRFAPEILKEGRNVIGLQMGTNKLASQKGMTSYGTRRHLYDSKMAMESPLDQSTISLQMGTNKGASQAGMTAPGTRRHIFDKKLDLESCDSSTISLQMGTNKVASQQGMTSYGLPRQVYDNKYCTNPTEAHNNNNGGDEFDGYQYDD</sequence>
<evidence type="ECO:0000256" key="4">
    <source>
        <dbReference type="ARBA" id="ARBA00022860"/>
    </source>
</evidence>
<dbReference type="PROSITE" id="PS01052">
    <property type="entry name" value="CALPONIN_1"/>
    <property type="match status" value="2"/>
</dbReference>
<dbReference type="Pfam" id="PF00402">
    <property type="entry name" value="Calponin"/>
    <property type="match status" value="3"/>
</dbReference>
<comment type="similarity">
    <text evidence="1 7">Belongs to the calponin family.</text>
</comment>
<dbReference type="GO" id="GO:0005516">
    <property type="term" value="F:calmodulin binding"/>
    <property type="evidence" value="ECO:0007669"/>
    <property type="project" value="UniProtKB-KW"/>
</dbReference>
<dbReference type="InterPro" id="IPR000557">
    <property type="entry name" value="Calponin_repeat"/>
</dbReference>
<dbReference type="InterPro" id="IPR001997">
    <property type="entry name" value="Calponin/LIMCH1"/>
</dbReference>
<dbReference type="PANTHER" id="PTHR47385:SF12">
    <property type="entry name" value="CALPONIN-1"/>
    <property type="match status" value="1"/>
</dbReference>
<dbReference type="GO" id="GO:0031032">
    <property type="term" value="P:actomyosin structure organization"/>
    <property type="evidence" value="ECO:0007669"/>
    <property type="project" value="InterPro"/>
</dbReference>
<evidence type="ECO:0000256" key="8">
    <source>
        <dbReference type="SAM" id="MobiDB-lite"/>
    </source>
</evidence>
<dbReference type="GeneID" id="117547576"/>
<dbReference type="Pfam" id="PF00307">
    <property type="entry name" value="CH"/>
    <property type="match status" value="1"/>
</dbReference>
<dbReference type="SUPFAM" id="SSF47576">
    <property type="entry name" value="Calponin-homology domain, CH-domain"/>
    <property type="match status" value="1"/>
</dbReference>
<dbReference type="InterPro" id="IPR001715">
    <property type="entry name" value="CH_dom"/>
</dbReference>
<dbReference type="Proteomes" id="UP000515161">
    <property type="component" value="Unplaced"/>
</dbReference>
<keyword evidence="10" id="KW-1185">Reference proteome</keyword>
<dbReference type="GO" id="GO:0007015">
    <property type="term" value="P:actin filament organization"/>
    <property type="evidence" value="ECO:0007669"/>
    <property type="project" value="TreeGrafter"/>
</dbReference>
<comment type="function">
    <text evidence="6 7">Thin filament-associated protein that is implicated in the regulation and modulation of smooth muscle contraction. It is capable of binding to actin, calmodulin and tropomyosin. The interaction of calponin with actin inhibits the actomyosin Mg-ATPase activity.</text>
</comment>
<organism evidence="10 11">
    <name type="scientific">Gymnodraco acuticeps</name>
    <name type="common">Antarctic dragonfish</name>
    <dbReference type="NCBI Taxonomy" id="8218"/>
    <lineage>
        <taxon>Eukaryota</taxon>
        <taxon>Metazoa</taxon>
        <taxon>Chordata</taxon>
        <taxon>Craniata</taxon>
        <taxon>Vertebrata</taxon>
        <taxon>Euteleostomi</taxon>
        <taxon>Actinopterygii</taxon>
        <taxon>Neopterygii</taxon>
        <taxon>Teleostei</taxon>
        <taxon>Neoteleostei</taxon>
        <taxon>Acanthomorphata</taxon>
        <taxon>Eupercaria</taxon>
        <taxon>Perciformes</taxon>
        <taxon>Notothenioidei</taxon>
        <taxon>Bathydraconidae</taxon>
        <taxon>Gymnodraco</taxon>
    </lineage>
</organism>
<dbReference type="CTD" id="572250"/>
<reference evidence="11" key="1">
    <citation type="submission" date="2025-08" db="UniProtKB">
        <authorList>
            <consortium name="RefSeq"/>
        </authorList>
    </citation>
    <scope>IDENTIFICATION</scope>
</reference>
<feature type="compositionally biased region" description="Acidic residues" evidence="8">
    <location>
        <begin position="288"/>
        <end position="297"/>
    </location>
</feature>
<dbReference type="InterPro" id="IPR050606">
    <property type="entry name" value="Calponin-like"/>
</dbReference>
<evidence type="ECO:0000256" key="6">
    <source>
        <dbReference type="ARBA" id="ARBA00025109"/>
    </source>
</evidence>
<keyword evidence="4 7" id="KW-0112">Calmodulin-binding</keyword>
<evidence type="ECO:0000313" key="10">
    <source>
        <dbReference type="Proteomes" id="UP000515161"/>
    </source>
</evidence>
<dbReference type="InParanoid" id="A0A6P8UBQ0"/>
<dbReference type="SMART" id="SM00033">
    <property type="entry name" value="CH"/>
    <property type="match status" value="1"/>
</dbReference>
<evidence type="ECO:0000256" key="2">
    <source>
        <dbReference type="ARBA" id="ARBA00022553"/>
    </source>
</evidence>
<dbReference type="GO" id="GO:0015629">
    <property type="term" value="C:actin cytoskeleton"/>
    <property type="evidence" value="ECO:0007669"/>
    <property type="project" value="TreeGrafter"/>
</dbReference>
<dbReference type="OrthoDB" id="21595at2759"/>
<dbReference type="RefSeq" id="XP_034074286.1">
    <property type="nucleotide sequence ID" value="XM_034218395.1"/>
</dbReference>
<protein>
    <recommendedName>
        <fullName evidence="7">Calponin</fullName>
    </recommendedName>
</protein>
<dbReference type="AlphaFoldDB" id="A0A6P8UBQ0"/>
<dbReference type="PRINTS" id="PR00888">
    <property type="entry name" value="SM22CALPONIN"/>
</dbReference>
<evidence type="ECO:0000259" key="9">
    <source>
        <dbReference type="PROSITE" id="PS50021"/>
    </source>
</evidence>